<evidence type="ECO:0000313" key="2">
    <source>
        <dbReference type="Proteomes" id="UP000324222"/>
    </source>
</evidence>
<name>A0A5B7JDM6_PORTR</name>
<comment type="caution">
    <text evidence="1">The sequence shown here is derived from an EMBL/GenBank/DDBJ whole genome shotgun (WGS) entry which is preliminary data.</text>
</comment>
<proteinExistence type="predicted"/>
<organism evidence="1 2">
    <name type="scientific">Portunus trituberculatus</name>
    <name type="common">Swimming crab</name>
    <name type="synonym">Neptunus trituberculatus</name>
    <dbReference type="NCBI Taxonomy" id="210409"/>
    <lineage>
        <taxon>Eukaryota</taxon>
        <taxon>Metazoa</taxon>
        <taxon>Ecdysozoa</taxon>
        <taxon>Arthropoda</taxon>
        <taxon>Crustacea</taxon>
        <taxon>Multicrustacea</taxon>
        <taxon>Malacostraca</taxon>
        <taxon>Eumalacostraca</taxon>
        <taxon>Eucarida</taxon>
        <taxon>Decapoda</taxon>
        <taxon>Pleocyemata</taxon>
        <taxon>Brachyura</taxon>
        <taxon>Eubrachyura</taxon>
        <taxon>Portunoidea</taxon>
        <taxon>Portunidae</taxon>
        <taxon>Portuninae</taxon>
        <taxon>Portunus</taxon>
    </lineage>
</organism>
<keyword evidence="2" id="KW-1185">Reference proteome</keyword>
<protein>
    <submittedName>
        <fullName evidence="1">Uncharacterized protein</fullName>
    </submittedName>
</protein>
<accession>A0A5B7JDM6</accession>
<dbReference type="Proteomes" id="UP000324222">
    <property type="component" value="Unassembled WGS sequence"/>
</dbReference>
<reference evidence="1 2" key="1">
    <citation type="submission" date="2019-05" db="EMBL/GenBank/DDBJ databases">
        <title>Another draft genome of Portunus trituberculatus and its Hox gene families provides insights of decapod evolution.</title>
        <authorList>
            <person name="Jeong J.-H."/>
            <person name="Song I."/>
            <person name="Kim S."/>
            <person name="Choi T."/>
            <person name="Kim D."/>
            <person name="Ryu S."/>
            <person name="Kim W."/>
        </authorList>
    </citation>
    <scope>NUCLEOTIDE SEQUENCE [LARGE SCALE GENOMIC DNA]</scope>
    <source>
        <tissue evidence="1">Muscle</tissue>
    </source>
</reference>
<evidence type="ECO:0000313" key="1">
    <source>
        <dbReference type="EMBL" id="MPC92755.1"/>
    </source>
</evidence>
<gene>
    <name evidence="1" type="ORF">E2C01_087861</name>
</gene>
<dbReference type="EMBL" id="VSRR010092389">
    <property type="protein sequence ID" value="MPC92755.1"/>
    <property type="molecule type" value="Genomic_DNA"/>
</dbReference>
<dbReference type="AlphaFoldDB" id="A0A5B7JDM6"/>
<sequence length="61" mass="7096">MNVRYLHLPPIHPLTQMALVERTDCLIGFCHNSSQAPYTDGQPRREAYQWLPYPAVEGRRT</sequence>